<protein>
    <submittedName>
        <fullName evidence="1">Uncharacterized protein</fullName>
    </submittedName>
</protein>
<gene>
    <name evidence="1" type="ORF">FNV43_RR19041</name>
</gene>
<comment type="caution">
    <text evidence="1">The sequence shown here is derived from an EMBL/GenBank/DDBJ whole genome shotgun (WGS) entry which is preliminary data.</text>
</comment>
<organism evidence="1 2">
    <name type="scientific">Rhamnella rubrinervis</name>
    <dbReference type="NCBI Taxonomy" id="2594499"/>
    <lineage>
        <taxon>Eukaryota</taxon>
        <taxon>Viridiplantae</taxon>
        <taxon>Streptophyta</taxon>
        <taxon>Embryophyta</taxon>
        <taxon>Tracheophyta</taxon>
        <taxon>Spermatophyta</taxon>
        <taxon>Magnoliopsida</taxon>
        <taxon>eudicotyledons</taxon>
        <taxon>Gunneridae</taxon>
        <taxon>Pentapetalae</taxon>
        <taxon>rosids</taxon>
        <taxon>fabids</taxon>
        <taxon>Rosales</taxon>
        <taxon>Rhamnaceae</taxon>
        <taxon>rhamnoid group</taxon>
        <taxon>Rhamneae</taxon>
        <taxon>Rhamnella</taxon>
    </lineage>
</organism>
<sequence>MSLVAGIRPWEQSFPWAKLQLKVELVGAATGLQLRGSNEIYQNVDTSDLVELLIGKQLCWICSCGLALFRRRALFYRALAGGFPEQRRYKELIVVLWHYLLLARVLVLILESLEFVQTLVRDVN</sequence>
<reference evidence="1" key="1">
    <citation type="submission" date="2020-03" db="EMBL/GenBank/DDBJ databases">
        <title>A high-quality chromosome-level genome assembly of a woody plant with both climbing and erect habits, Rhamnella rubrinervis.</title>
        <authorList>
            <person name="Lu Z."/>
            <person name="Yang Y."/>
            <person name="Zhu X."/>
            <person name="Sun Y."/>
        </authorList>
    </citation>
    <scope>NUCLEOTIDE SEQUENCE</scope>
    <source>
        <strain evidence="1">BYM</strain>
        <tissue evidence="1">Leaf</tissue>
    </source>
</reference>
<accession>A0A8K0GY64</accession>
<evidence type="ECO:0000313" key="1">
    <source>
        <dbReference type="EMBL" id="KAF3440755.1"/>
    </source>
</evidence>
<evidence type="ECO:0000313" key="2">
    <source>
        <dbReference type="Proteomes" id="UP000796880"/>
    </source>
</evidence>
<dbReference type="AlphaFoldDB" id="A0A8K0GY64"/>
<name>A0A8K0GY64_9ROSA</name>
<proteinExistence type="predicted"/>
<dbReference type="EMBL" id="VOIH02000008">
    <property type="protein sequence ID" value="KAF3440755.1"/>
    <property type="molecule type" value="Genomic_DNA"/>
</dbReference>
<keyword evidence="2" id="KW-1185">Reference proteome</keyword>
<dbReference type="Proteomes" id="UP000796880">
    <property type="component" value="Unassembled WGS sequence"/>
</dbReference>